<dbReference type="EMBL" id="CP016782">
    <property type="protein sequence ID" value="ASY27477.1"/>
    <property type="molecule type" value="Genomic_DNA"/>
</dbReference>
<keyword evidence="7 8" id="KW-0472">Membrane</keyword>
<gene>
    <name evidence="9" type="ORF">PHILAsVB114_02200</name>
</gene>
<keyword evidence="5" id="KW-0133">Cell shape</keyword>
<feature type="transmembrane region" description="Helical" evidence="8">
    <location>
        <begin position="137"/>
        <end position="159"/>
    </location>
</feature>
<dbReference type="GO" id="GO:0005886">
    <property type="term" value="C:plasma membrane"/>
    <property type="evidence" value="ECO:0007669"/>
    <property type="project" value="UniProtKB-SubCell"/>
</dbReference>
<reference evidence="9 10" key="1">
    <citation type="submission" date="2016-07" db="EMBL/GenBank/DDBJ databases">
        <title>High microdiversification within the ubiquitous acI lineage of Actinobacteria.</title>
        <authorList>
            <person name="Neuenschwander S.M."/>
            <person name="Salcher M."/>
            <person name="Ghai R."/>
            <person name="Pernthaler J."/>
        </authorList>
    </citation>
    <scope>NUCLEOTIDE SEQUENCE [LARGE SCALE GENOMIC DNA]</scope>
    <source>
        <strain evidence="9">MMS-VB-114</strain>
    </source>
</reference>
<accession>A0A249LEQ3</accession>
<evidence type="ECO:0000256" key="8">
    <source>
        <dbReference type="SAM" id="Phobius"/>
    </source>
</evidence>
<evidence type="ECO:0000313" key="9">
    <source>
        <dbReference type="EMBL" id="ASY27477.1"/>
    </source>
</evidence>
<evidence type="ECO:0000313" key="10">
    <source>
        <dbReference type="Proteomes" id="UP000217221"/>
    </source>
</evidence>
<dbReference type="Proteomes" id="UP000217221">
    <property type="component" value="Chromosome"/>
</dbReference>
<name>A0A249LEQ3_9ACTN</name>
<keyword evidence="6 8" id="KW-1133">Transmembrane helix</keyword>
<dbReference type="InterPro" id="IPR007227">
    <property type="entry name" value="Cell_shape_determining_MreD"/>
</dbReference>
<organism evidence="9 10">
    <name type="scientific">Candidatus Planktophila limnetica</name>
    <dbReference type="NCBI Taxonomy" id="573600"/>
    <lineage>
        <taxon>Bacteria</taxon>
        <taxon>Bacillati</taxon>
        <taxon>Actinomycetota</taxon>
        <taxon>Actinomycetes</taxon>
        <taxon>Candidatus Nanopelagicales</taxon>
        <taxon>Candidatus Nanopelagicaceae</taxon>
        <taxon>Candidatus Planktophila</taxon>
    </lineage>
</organism>
<keyword evidence="4 8" id="KW-0812">Transmembrane</keyword>
<feature type="transmembrane region" description="Helical" evidence="8">
    <location>
        <begin position="6"/>
        <end position="24"/>
    </location>
</feature>
<keyword evidence="10" id="KW-1185">Reference proteome</keyword>
<evidence type="ECO:0000256" key="4">
    <source>
        <dbReference type="ARBA" id="ARBA00022692"/>
    </source>
</evidence>
<comment type="similarity">
    <text evidence="2">Belongs to the MreD family.</text>
</comment>
<protein>
    <submittedName>
        <fullName evidence="9">Putative rod shape-determining protein MreD</fullName>
    </submittedName>
</protein>
<feature type="transmembrane region" description="Helical" evidence="8">
    <location>
        <begin position="106"/>
        <end position="131"/>
    </location>
</feature>
<dbReference type="RefSeq" id="WP_095697770.1">
    <property type="nucleotide sequence ID" value="NZ_CP016782.1"/>
</dbReference>
<evidence type="ECO:0000256" key="5">
    <source>
        <dbReference type="ARBA" id="ARBA00022960"/>
    </source>
</evidence>
<evidence type="ECO:0000256" key="2">
    <source>
        <dbReference type="ARBA" id="ARBA00007776"/>
    </source>
</evidence>
<dbReference type="KEGG" id="plim:PHILAsVB114_02200"/>
<comment type="subcellular location">
    <subcellularLocation>
        <location evidence="1">Cell membrane</location>
        <topology evidence="1">Multi-pass membrane protein</topology>
    </subcellularLocation>
</comment>
<evidence type="ECO:0000256" key="1">
    <source>
        <dbReference type="ARBA" id="ARBA00004651"/>
    </source>
</evidence>
<dbReference type="GO" id="GO:0008360">
    <property type="term" value="P:regulation of cell shape"/>
    <property type="evidence" value="ECO:0007669"/>
    <property type="project" value="UniProtKB-KW"/>
</dbReference>
<dbReference type="NCBIfam" id="TIGR03426">
    <property type="entry name" value="shape_MreD"/>
    <property type="match status" value="1"/>
</dbReference>
<proteinExistence type="inferred from homology"/>
<feature type="transmembrane region" description="Helical" evidence="8">
    <location>
        <begin position="36"/>
        <end position="63"/>
    </location>
</feature>
<keyword evidence="3" id="KW-1003">Cell membrane</keyword>
<feature type="transmembrane region" description="Helical" evidence="8">
    <location>
        <begin position="75"/>
        <end position="94"/>
    </location>
</feature>
<evidence type="ECO:0000256" key="7">
    <source>
        <dbReference type="ARBA" id="ARBA00023136"/>
    </source>
</evidence>
<dbReference type="OrthoDB" id="5190339at2"/>
<evidence type="ECO:0000256" key="6">
    <source>
        <dbReference type="ARBA" id="ARBA00022989"/>
    </source>
</evidence>
<evidence type="ECO:0000256" key="3">
    <source>
        <dbReference type="ARBA" id="ARBA00022475"/>
    </source>
</evidence>
<sequence>MLLRQFSISSLIFVLVFIIQEAVINQLRLPAGGFSLLLLIALTWAALSNPTAGALTGFISGVLMDLSQSSSGPMGHWTLIMILACYAVAFLGSGNDNVRGNPITNIFLVSFACVITLIAFVIIGLLLGMSAGSFSRILITIFSNGIWALLATPLILPVITRLHAVVLGDQARL</sequence>
<dbReference type="AlphaFoldDB" id="A0A249LEQ3"/>